<dbReference type="RefSeq" id="WP_311343663.1">
    <property type="nucleotide sequence ID" value="NZ_JAVREI010000001.1"/>
</dbReference>
<evidence type="ECO:0000313" key="3">
    <source>
        <dbReference type="Proteomes" id="UP001183222"/>
    </source>
</evidence>
<name>A0ABU2K3S7_9ACTN</name>
<sequence length="291" mass="31044">MNTDELREALRRDAELAGLPPTDLVHRVAGRRSRRRRLTGVVGCVLAIAVAVVGVSVLDGVREQDRGVDAAAGVDVETEVDVEAAAAAYRESLANGSGSSAASYAIGPESLTEFLPNTTYLVRNGTRTTLTDAVVVGHVTSVSPGRAFHYDDDEHSTTEVPFDDSRAMWRTAHAEVAVTEVLGGQVREDTIVVGFGAGRSFDVLAAGLPALGDLVFFLQSGSAVYDYEPGIWSVAFDGSVLAEVESDGRLTLPAVEPYWAEQWLTQTPTLDSLRAAAQQPARIVPFETLED</sequence>
<keyword evidence="1" id="KW-0472">Membrane</keyword>
<dbReference type="EMBL" id="JAVREI010000001">
    <property type="protein sequence ID" value="MDT0274824.1"/>
    <property type="molecule type" value="Genomic_DNA"/>
</dbReference>
<keyword evidence="3" id="KW-1185">Reference proteome</keyword>
<accession>A0ABU2K3S7</accession>
<comment type="caution">
    <text evidence="2">The sequence shown here is derived from an EMBL/GenBank/DDBJ whole genome shotgun (WGS) entry which is preliminary data.</text>
</comment>
<gene>
    <name evidence="2" type="ORF">RM425_02815</name>
</gene>
<keyword evidence="1" id="KW-0812">Transmembrane</keyword>
<dbReference type="Proteomes" id="UP001183222">
    <property type="component" value="Unassembled WGS sequence"/>
</dbReference>
<feature type="transmembrane region" description="Helical" evidence="1">
    <location>
        <begin position="38"/>
        <end position="58"/>
    </location>
</feature>
<organism evidence="2 3">
    <name type="scientific">Blastococcus goldschmidtiae</name>
    <dbReference type="NCBI Taxonomy" id="3075546"/>
    <lineage>
        <taxon>Bacteria</taxon>
        <taxon>Bacillati</taxon>
        <taxon>Actinomycetota</taxon>
        <taxon>Actinomycetes</taxon>
        <taxon>Geodermatophilales</taxon>
        <taxon>Geodermatophilaceae</taxon>
        <taxon>Blastococcus</taxon>
    </lineage>
</organism>
<reference evidence="3" key="1">
    <citation type="submission" date="2023-07" db="EMBL/GenBank/DDBJ databases">
        <title>30 novel species of actinomycetes from the DSMZ collection.</title>
        <authorList>
            <person name="Nouioui I."/>
        </authorList>
    </citation>
    <scope>NUCLEOTIDE SEQUENCE [LARGE SCALE GENOMIC DNA]</scope>
    <source>
        <strain evidence="3">DSM 46792</strain>
    </source>
</reference>
<keyword evidence="1" id="KW-1133">Transmembrane helix</keyword>
<protein>
    <submittedName>
        <fullName evidence="2">Uncharacterized protein</fullName>
    </submittedName>
</protein>
<evidence type="ECO:0000256" key="1">
    <source>
        <dbReference type="SAM" id="Phobius"/>
    </source>
</evidence>
<evidence type="ECO:0000313" key="2">
    <source>
        <dbReference type="EMBL" id="MDT0274824.1"/>
    </source>
</evidence>
<proteinExistence type="predicted"/>